<feature type="chain" id="PRO_5002157467" evidence="2">
    <location>
        <begin position="26"/>
        <end position="289"/>
    </location>
</feature>
<gene>
    <name evidence="3" type="ORF">DB30_07036</name>
</gene>
<feature type="region of interest" description="Disordered" evidence="1">
    <location>
        <begin position="19"/>
        <end position="94"/>
    </location>
</feature>
<keyword evidence="2" id="KW-0732">Signal</keyword>
<dbReference type="EMBL" id="JMCC02000077">
    <property type="protein sequence ID" value="KIG14178.1"/>
    <property type="molecule type" value="Genomic_DNA"/>
</dbReference>
<comment type="caution">
    <text evidence="3">The sequence shown here is derived from an EMBL/GenBank/DDBJ whole genome shotgun (WGS) entry which is preliminary data.</text>
</comment>
<evidence type="ECO:0000313" key="3">
    <source>
        <dbReference type="EMBL" id="KIG14178.1"/>
    </source>
</evidence>
<evidence type="ECO:0000313" key="4">
    <source>
        <dbReference type="Proteomes" id="UP000031599"/>
    </source>
</evidence>
<evidence type="ECO:0000256" key="2">
    <source>
        <dbReference type="SAM" id="SignalP"/>
    </source>
</evidence>
<feature type="compositionally biased region" description="Pro residues" evidence="1">
    <location>
        <begin position="45"/>
        <end position="57"/>
    </location>
</feature>
<sequence>MANVIALAFAQSVALLALSPSPEPAPDATPEPAPPAASAEEVTPAPAPEPSAAPPPAAGGFGSVEAITTSSNVHGLPAPALEPGEDGEDEEGPRHEISARAEAGYAQTNLGNAEGLDHHGLFLRLHLVFYPWVTKQRQVAGGIGALYSYAGVNRRELPDGVELDASEAQQQQIMLSINLLLRPHPEWFSIQPAGMIGLGFYSNAKVFAADRAAVIRKDEYAFVAGGSLALCTAWDIACVIGGSEVLLAVETLGTQAPTLDSRVVDPWGWHVGIGIDVLRIMARANRLPS</sequence>
<reference evidence="3 4" key="1">
    <citation type="submission" date="2014-12" db="EMBL/GenBank/DDBJ databases">
        <title>Genome assembly of Enhygromyxa salina DSM 15201.</title>
        <authorList>
            <person name="Sharma G."/>
            <person name="Subramanian S."/>
        </authorList>
    </citation>
    <scope>NUCLEOTIDE SEQUENCE [LARGE SCALE GENOMIC DNA]</scope>
    <source>
        <strain evidence="3 4">DSM 15201</strain>
    </source>
</reference>
<organism evidence="3 4">
    <name type="scientific">Enhygromyxa salina</name>
    <dbReference type="NCBI Taxonomy" id="215803"/>
    <lineage>
        <taxon>Bacteria</taxon>
        <taxon>Pseudomonadati</taxon>
        <taxon>Myxococcota</taxon>
        <taxon>Polyangia</taxon>
        <taxon>Nannocystales</taxon>
        <taxon>Nannocystaceae</taxon>
        <taxon>Enhygromyxa</taxon>
    </lineage>
</organism>
<protein>
    <submittedName>
        <fullName evidence="3">Uncharacterized protein</fullName>
    </submittedName>
</protein>
<proteinExistence type="predicted"/>
<name>A0A0C1ZT09_9BACT</name>
<evidence type="ECO:0000256" key="1">
    <source>
        <dbReference type="SAM" id="MobiDB-lite"/>
    </source>
</evidence>
<feature type="compositionally biased region" description="Pro residues" evidence="1">
    <location>
        <begin position="21"/>
        <end position="35"/>
    </location>
</feature>
<dbReference type="AlphaFoldDB" id="A0A0C1ZT09"/>
<dbReference type="Proteomes" id="UP000031599">
    <property type="component" value="Unassembled WGS sequence"/>
</dbReference>
<feature type="signal peptide" evidence="2">
    <location>
        <begin position="1"/>
        <end position="25"/>
    </location>
</feature>
<accession>A0A0C1ZT09</accession>